<dbReference type="EMBL" id="QUNR01000002">
    <property type="protein sequence ID" value="REH38746.1"/>
    <property type="molecule type" value="Genomic_DNA"/>
</dbReference>
<reference evidence="1 2" key="1">
    <citation type="submission" date="2018-08" db="EMBL/GenBank/DDBJ databases">
        <title>Genomic Encyclopedia of Type Strains, Phase IV (KMG-IV): sequencing the most valuable type-strain genomes for metagenomic binning, comparative biology and taxonomic classification.</title>
        <authorList>
            <person name="Goeker M."/>
        </authorList>
    </citation>
    <scope>NUCLEOTIDE SEQUENCE [LARGE SCALE GENOMIC DNA]</scope>
    <source>
        <strain evidence="1 2">DSM 26022</strain>
    </source>
</reference>
<dbReference type="PANTHER" id="PTHR42877">
    <property type="entry name" value="L-ORNITHINE N(5)-MONOOXYGENASE-RELATED"/>
    <property type="match status" value="1"/>
</dbReference>
<dbReference type="RefSeq" id="WP_116207778.1">
    <property type="nucleotide sequence ID" value="NZ_QUNR01000002.1"/>
</dbReference>
<dbReference type="Gene3D" id="3.50.50.60">
    <property type="entry name" value="FAD/NAD(P)-binding domain"/>
    <property type="match status" value="2"/>
</dbReference>
<evidence type="ECO:0000313" key="2">
    <source>
        <dbReference type="Proteomes" id="UP000256774"/>
    </source>
</evidence>
<proteinExistence type="predicted"/>
<dbReference type="PANTHER" id="PTHR42877:SF4">
    <property type="entry name" value="FAD_NAD(P)-BINDING DOMAIN-CONTAINING PROTEIN-RELATED"/>
    <property type="match status" value="1"/>
</dbReference>
<dbReference type="SUPFAM" id="SSF51905">
    <property type="entry name" value="FAD/NAD(P)-binding domain"/>
    <property type="match status" value="2"/>
</dbReference>
<dbReference type="AlphaFoldDB" id="A0A3E0H7E2"/>
<dbReference type="OrthoDB" id="312624at2"/>
<dbReference type="PRINTS" id="PR00469">
    <property type="entry name" value="PNDRDTASEII"/>
</dbReference>
<name>A0A3E0H7E2_9GAMM</name>
<accession>A0A3E0H7E2</accession>
<dbReference type="Pfam" id="PF13738">
    <property type="entry name" value="Pyr_redox_3"/>
    <property type="match status" value="1"/>
</dbReference>
<dbReference type="Proteomes" id="UP000256774">
    <property type="component" value="Unassembled WGS sequence"/>
</dbReference>
<organism evidence="1 2">
    <name type="scientific">Paraperlucidibaca baekdonensis</name>
    <dbReference type="NCBI Taxonomy" id="748120"/>
    <lineage>
        <taxon>Bacteria</taxon>
        <taxon>Pseudomonadati</taxon>
        <taxon>Pseudomonadota</taxon>
        <taxon>Gammaproteobacteria</taxon>
        <taxon>Moraxellales</taxon>
        <taxon>Moraxellaceae</taxon>
        <taxon>Paraperlucidibaca</taxon>
    </lineage>
</organism>
<sequence length="486" mass="54747">MSTPHHDVIVIGSGFSGLGMGIFLKKAGRDDFLILEKSTDFGGTWLDNDYPGAACDVPSHMYSYSFEQNPEWSRFYSGQAEILAYMKKCAKKYDLYPHFRGNSELIEARWSDAKKHWALKTADGQKFTARVVVSGIGGLSRPALPNVKGLDHFKGTLFHSARWNHDYDLSGKRVAVIGTGASAIQFVPQIAPQVDELVLFQRTPPWLVPKPDGVISSGVKKLFSFLPASQTLVRASIYWQAEAFALGFVNPKLMVAIEKLARWHLKKQIKDPALREKLTPNYTIGCKRVLFSNNYYPALARDNVNVVAAGVREVREHSIIDANGQEHAVDAIICGTGFDVKDPLGPLHLYGRDGIETRAKDEGLSAYLGTTLKDLPNLFMLLGPNTALGHNSIIFMIEQQIRYVMGCLEEMDKRGAAEISVKPEVQDAYNDRIQDELKKMVWSEGGCKSWYLDEDGKNFTIWPGFTWKYWMRMRKPNFRHFHFTKA</sequence>
<gene>
    <name evidence="1" type="ORF">DFR26_0907</name>
</gene>
<comment type="caution">
    <text evidence="1">The sequence shown here is derived from an EMBL/GenBank/DDBJ whole genome shotgun (WGS) entry which is preliminary data.</text>
</comment>
<dbReference type="InterPro" id="IPR051209">
    <property type="entry name" value="FAD-bind_Monooxygenase_sf"/>
</dbReference>
<dbReference type="InterPro" id="IPR036188">
    <property type="entry name" value="FAD/NAD-bd_sf"/>
</dbReference>
<evidence type="ECO:0000313" key="1">
    <source>
        <dbReference type="EMBL" id="REH38746.1"/>
    </source>
</evidence>
<keyword evidence="2" id="KW-1185">Reference proteome</keyword>
<protein>
    <submittedName>
        <fullName evidence="1">Cation diffusion facilitator CzcD-associated flavoprotein CzcO</fullName>
    </submittedName>
</protein>